<dbReference type="SUPFAM" id="SSF54292">
    <property type="entry name" value="2Fe-2S ferredoxin-like"/>
    <property type="match status" value="1"/>
</dbReference>
<dbReference type="InterPro" id="IPR001041">
    <property type="entry name" value="2Fe-2S_ferredoxin-type"/>
</dbReference>
<keyword evidence="3" id="KW-1185">Reference proteome</keyword>
<dbReference type="CDD" id="cd00207">
    <property type="entry name" value="fer2"/>
    <property type="match status" value="1"/>
</dbReference>
<dbReference type="RefSeq" id="WP_157170455.1">
    <property type="nucleotide sequence ID" value="NZ_JBIRUQ010000003.1"/>
</dbReference>
<proteinExistence type="predicted"/>
<dbReference type="InterPro" id="IPR006058">
    <property type="entry name" value="2Fe2S_fd_BS"/>
</dbReference>
<dbReference type="PROSITE" id="PS00197">
    <property type="entry name" value="2FE2S_FER_1"/>
    <property type="match status" value="1"/>
</dbReference>
<dbReference type="PROSITE" id="PS51085">
    <property type="entry name" value="2FE2S_FER_2"/>
    <property type="match status" value="1"/>
</dbReference>
<dbReference type="Gene3D" id="3.10.20.30">
    <property type="match status" value="1"/>
</dbReference>
<evidence type="ECO:0000313" key="3">
    <source>
        <dbReference type="Proteomes" id="UP001611263"/>
    </source>
</evidence>
<dbReference type="Proteomes" id="UP001611263">
    <property type="component" value="Unassembled WGS sequence"/>
</dbReference>
<evidence type="ECO:0000259" key="1">
    <source>
        <dbReference type="PROSITE" id="PS51085"/>
    </source>
</evidence>
<gene>
    <name evidence="2" type="ORF">ACH4WX_15690</name>
</gene>
<dbReference type="InterPro" id="IPR036010">
    <property type="entry name" value="2Fe-2S_ferredoxin-like_sf"/>
</dbReference>
<protein>
    <submittedName>
        <fullName evidence="2">2Fe-2S iron-sulfur cluster-binding protein</fullName>
    </submittedName>
</protein>
<name>A0ABW7TSB7_9NOCA</name>
<accession>A0ABW7TSB7</accession>
<reference evidence="2 3" key="1">
    <citation type="submission" date="2024-10" db="EMBL/GenBank/DDBJ databases">
        <title>The Natural Products Discovery Center: Release of the First 8490 Sequenced Strains for Exploring Actinobacteria Biosynthetic Diversity.</title>
        <authorList>
            <person name="Kalkreuter E."/>
            <person name="Kautsar S.A."/>
            <person name="Yang D."/>
            <person name="Bader C.D."/>
            <person name="Teijaro C.N."/>
            <person name="Fluegel L."/>
            <person name="Davis C.M."/>
            <person name="Simpson J.R."/>
            <person name="Lauterbach L."/>
            <person name="Steele A.D."/>
            <person name="Gui C."/>
            <person name="Meng S."/>
            <person name="Li G."/>
            <person name="Viehrig K."/>
            <person name="Ye F."/>
            <person name="Su P."/>
            <person name="Kiefer A.F."/>
            <person name="Nichols A."/>
            <person name="Cepeda A.J."/>
            <person name="Yan W."/>
            <person name="Fan B."/>
            <person name="Jiang Y."/>
            <person name="Adhikari A."/>
            <person name="Zheng C.-J."/>
            <person name="Schuster L."/>
            <person name="Cowan T.M."/>
            <person name="Smanski M.J."/>
            <person name="Chevrette M.G."/>
            <person name="De Carvalho L.P.S."/>
            <person name="Shen B."/>
        </authorList>
    </citation>
    <scope>NUCLEOTIDE SEQUENCE [LARGE SCALE GENOMIC DNA]</scope>
    <source>
        <strain evidence="2 3">NPDC020568</strain>
    </source>
</reference>
<dbReference type="GeneID" id="93509505"/>
<evidence type="ECO:0000313" key="2">
    <source>
        <dbReference type="EMBL" id="MFI1462155.1"/>
    </source>
</evidence>
<comment type="caution">
    <text evidence="2">The sequence shown here is derived from an EMBL/GenBank/DDBJ whole genome shotgun (WGS) entry which is preliminary data.</text>
</comment>
<dbReference type="Pfam" id="PF00111">
    <property type="entry name" value="Fer2"/>
    <property type="match status" value="1"/>
</dbReference>
<sequence length="98" mass="10844">MKWKRRRGRPEPPRVVIVELRRSGVELVVPPTSTVLEALERNGFAVASMCRAGVCGACEHRPLEIETTSVARENRPVPEPVRLCVTTAGTVTRLVLDL</sequence>
<feature type="domain" description="2Fe-2S ferredoxin-type" evidence="1">
    <location>
        <begin position="13"/>
        <end position="98"/>
    </location>
</feature>
<organism evidence="2 3">
    <name type="scientific">Nocardia carnea</name>
    <dbReference type="NCBI Taxonomy" id="37328"/>
    <lineage>
        <taxon>Bacteria</taxon>
        <taxon>Bacillati</taxon>
        <taxon>Actinomycetota</taxon>
        <taxon>Actinomycetes</taxon>
        <taxon>Mycobacteriales</taxon>
        <taxon>Nocardiaceae</taxon>
        <taxon>Nocardia</taxon>
    </lineage>
</organism>
<dbReference type="EMBL" id="JBIRUQ010000003">
    <property type="protein sequence ID" value="MFI1462155.1"/>
    <property type="molecule type" value="Genomic_DNA"/>
</dbReference>
<dbReference type="InterPro" id="IPR012675">
    <property type="entry name" value="Beta-grasp_dom_sf"/>
</dbReference>